<dbReference type="Gene3D" id="2.60.40.10">
    <property type="entry name" value="Immunoglobulins"/>
    <property type="match status" value="1"/>
</dbReference>
<feature type="region of interest" description="Disordered" evidence="1">
    <location>
        <begin position="1015"/>
        <end position="1135"/>
    </location>
</feature>
<dbReference type="InterPro" id="IPR003961">
    <property type="entry name" value="FN3_dom"/>
</dbReference>
<dbReference type="CDD" id="cd00063">
    <property type="entry name" value="FN3"/>
    <property type="match status" value="1"/>
</dbReference>
<dbReference type="SMART" id="SM00060">
    <property type="entry name" value="FN3"/>
    <property type="match status" value="1"/>
</dbReference>
<dbReference type="SUPFAM" id="SSF49265">
    <property type="entry name" value="Fibronectin type III"/>
    <property type="match status" value="1"/>
</dbReference>
<dbReference type="Proteomes" id="UP000694553">
    <property type="component" value="Unassembled WGS sequence"/>
</dbReference>
<dbReference type="RefSeq" id="XP_031981767.1">
    <property type="nucleotide sequence ID" value="XM_032125876.1"/>
</dbReference>
<dbReference type="GeneID" id="116451916"/>
<dbReference type="GO" id="GO:0005819">
    <property type="term" value="C:spindle"/>
    <property type="evidence" value="ECO:0007669"/>
    <property type="project" value="TreeGrafter"/>
</dbReference>
<accession>A0A8C3D635</accession>
<dbReference type="Gene3D" id="1.25.40.20">
    <property type="entry name" value="Ankyrin repeat-containing domain"/>
    <property type="match status" value="1"/>
</dbReference>
<dbReference type="PROSITE" id="PS50853">
    <property type="entry name" value="FN3"/>
    <property type="match status" value="1"/>
</dbReference>
<dbReference type="PANTHER" id="PTHR21437:SF2">
    <property type="entry name" value="ANKYRIN REPEAT AND FIBRONECTIN TYPE-III DOMAIN-CONTAINING PROTEIN 1-LIKE"/>
    <property type="match status" value="1"/>
</dbReference>
<dbReference type="OMA" id="CPPMFAS"/>
<sequence length="1368" mass="154083">MASFGKLTEYFSLRKSRPELRSRRWGRRSGSCCCSVTECRSLDRKLQRPLLGKSRTLPSIPQSPVLSRLPLLEPAAYRDEMPEQKPYKKHSEHQKGCTVPSAGEAWRLEDDCSEPPRAPQLGTAVQDAPFSYFRTRSFYMRKSLSVDNHLGSLSYAVHPAESKAERVRTKLRRQFSLGSADKKDFCRPKSESSLARFAHRLSVKQKQEKRRKAEHGSAELSAFRPRSLSIEWSSSPKMTQQMRDLQLAQARKPPGPSSPNAAKRLYRNLSGKFRVNYTSFDEGSLVGRGEKEKLRKSYLFQSNAALFEAVELQDLDRVQELLKHYSPEELDLNTPNSEGLLPLDIAIMTNNAPIARALLQAGAKESPHFVSLESRSLHLSTLVREAEQRVNELMAQVVNEAPNADCSEKEKQLKAWEWRFRLYKRMKAGFEHARVPDAPSSVHLSVASSSSLQVTFWEPLSVNSAVVTKYKVEWSCSPTFSPLLGEAVIDKLKDLHFTIQGLVSGTACHVRVSAYNMKGWGPPQASTPPFAIPSNWREYDGRAPRRRGQAEALDHLLGQVKTVHQHCICHEPCKNQPQSRKHSVSKSLKHLFHPGSKFLKTLKRGLYLTAIFYKDDNILVTHEDQIPVVEIDDTYSCLLMQDFLWFTKVSCMWDEILWLRQCVTVSQSSCSCILQTRFKMLLAISQMQGLLGIQDLGQVFFEPIKDKQGNILIVTLKEVKTNQTFESVRWVPICKLQTSRKSVSSPEEPTALDTLLISVQDKLAYHQRSSHALSPGLYLGYLKLCSAVDQIRVLVPERLPNILCHVKIRSNPNISREEWEWLQKMASVEEPVPTELEADTSQNPLFQELQVAIKKLMTLVNIPLQEAKDFRLYSQEVLDFGEKVSFLLLLPPSDDVCTAPGQNNPYTPRSGFLTLPLQIFELVHFFTYDREFITQYCQVSALLELESLLSQQSLREAFSDAELSTAKQRHQQVQDYIQQMEEIWREMRWIMDALQHARYKQPSCGVSLSGFLSEAGGPVKEKTRSSSSHLDYLPSPVPSPETSRKLNSDSHGLSDEEGSSEVFLATDSDYDSSRAQSPKELDLVYSSSSGPECCSRRVARTLPDSAPDVLQSHELKTPPPVPPPPEEPRPPPELYDSDFVLPSRQIELLRITEKRQAYCVRTSSLDFPKPHCPAPRKSCPGSVDSSPTESRTAGHCGQLRLGTGSTPSPERRQGGQGSEPVCRTRSDEWTQNLPEQQPEQPGGLGDQGKKLGSVTLRVCPQYETGLSKETSVKLHITGQTPAREVVKLVVLEMNSISRDVLGGSAAVCYGEEQLEHFGLVFAADESERWLPDDFLPLSLHTSQPEGRFYVRIKESSPLLLQYGPATTV</sequence>
<dbReference type="InterPro" id="IPR036116">
    <property type="entry name" value="FN3_sf"/>
</dbReference>
<dbReference type="InterPro" id="IPR039269">
    <property type="entry name" value="ANKFN1"/>
</dbReference>
<dbReference type="CDD" id="cd17117">
    <property type="entry name" value="RA_ANKFN1_like"/>
    <property type="match status" value="1"/>
</dbReference>
<dbReference type="Pfam" id="PF00041">
    <property type="entry name" value="fn3"/>
    <property type="match status" value="1"/>
</dbReference>
<evidence type="ECO:0000313" key="2">
    <source>
        <dbReference type="Ensembl" id="ENSCMUP00000001623.2"/>
    </source>
</evidence>
<dbReference type="PROSITE" id="PS50200">
    <property type="entry name" value="RA"/>
    <property type="match status" value="1"/>
</dbReference>
<dbReference type="Ensembl" id="ENSCMUT00000001742.2">
    <property type="protein sequence ID" value="ENSCMUP00000001623.2"/>
    <property type="gene ID" value="ENSCMUG00000001094.2"/>
</dbReference>
<proteinExistence type="predicted"/>
<dbReference type="SUPFAM" id="SSF48403">
    <property type="entry name" value="Ankyrin repeat"/>
    <property type="match status" value="1"/>
</dbReference>
<accession>A0A8U7MQZ3</accession>
<evidence type="ECO:0000256" key="1">
    <source>
        <dbReference type="SAM" id="MobiDB-lite"/>
    </source>
</evidence>
<dbReference type="GO" id="GO:0007165">
    <property type="term" value="P:signal transduction"/>
    <property type="evidence" value="ECO:0007669"/>
    <property type="project" value="InterPro"/>
</dbReference>
<dbReference type="GO" id="GO:0061172">
    <property type="term" value="P:regulation of establishment of bipolar cell polarity"/>
    <property type="evidence" value="ECO:0007669"/>
    <property type="project" value="TreeGrafter"/>
</dbReference>
<protein>
    <submittedName>
        <fullName evidence="2">Uncharacterized protein</fullName>
    </submittedName>
</protein>
<reference evidence="3" key="1">
    <citation type="submission" date="2019-10" db="EMBL/GenBank/DDBJ databases">
        <title>Corvus moneduloides (New Caledonian crow) genome, bCorMon1, primary haplotype.</title>
        <authorList>
            <person name="Rutz C."/>
            <person name="Fungtammasan C."/>
            <person name="Mountcastle J."/>
            <person name="Formenti G."/>
            <person name="Chow W."/>
            <person name="Howe K."/>
            <person name="Steele M.P."/>
            <person name="Fernandes J."/>
            <person name="Gilbert M.T.P."/>
            <person name="Fedrigo O."/>
            <person name="Jarvis E.D."/>
            <person name="Gemmell N."/>
        </authorList>
    </citation>
    <scope>NUCLEOTIDE SEQUENCE [LARGE SCALE GENOMIC DNA]</scope>
</reference>
<dbReference type="InterPro" id="IPR013783">
    <property type="entry name" value="Ig-like_fold"/>
</dbReference>
<name>A0A8C3D635_CORMO</name>
<dbReference type="InterPro" id="IPR000159">
    <property type="entry name" value="RA_dom"/>
</dbReference>
<keyword evidence="3" id="KW-1185">Reference proteome</keyword>
<dbReference type="PANTHER" id="PTHR21437">
    <property type="entry name" value="WIDE AWAKE"/>
    <property type="match status" value="1"/>
</dbReference>
<feature type="compositionally biased region" description="Basic and acidic residues" evidence="1">
    <location>
        <begin position="1042"/>
        <end position="1054"/>
    </location>
</feature>
<organism evidence="2 3">
    <name type="scientific">Corvus moneduloides</name>
    <name type="common">New Caledonian crow</name>
    <dbReference type="NCBI Taxonomy" id="1196302"/>
    <lineage>
        <taxon>Eukaryota</taxon>
        <taxon>Metazoa</taxon>
        <taxon>Chordata</taxon>
        <taxon>Craniata</taxon>
        <taxon>Vertebrata</taxon>
        <taxon>Euteleostomi</taxon>
        <taxon>Archelosauria</taxon>
        <taxon>Archosauria</taxon>
        <taxon>Dinosauria</taxon>
        <taxon>Saurischia</taxon>
        <taxon>Theropoda</taxon>
        <taxon>Coelurosauria</taxon>
        <taxon>Aves</taxon>
        <taxon>Neognathae</taxon>
        <taxon>Neoaves</taxon>
        <taxon>Telluraves</taxon>
        <taxon>Australaves</taxon>
        <taxon>Passeriformes</taxon>
        <taxon>Corvoidea</taxon>
        <taxon>Corvidae</taxon>
        <taxon>Corvus</taxon>
    </lineage>
</organism>
<dbReference type="InterPro" id="IPR036770">
    <property type="entry name" value="Ankyrin_rpt-contain_sf"/>
</dbReference>
<reference evidence="2" key="3">
    <citation type="submission" date="2025-09" db="UniProtKB">
        <authorList>
            <consortium name="Ensembl"/>
        </authorList>
    </citation>
    <scope>IDENTIFICATION</scope>
</reference>
<feature type="region of interest" description="Disordered" evidence="1">
    <location>
        <begin position="1170"/>
        <end position="1224"/>
    </location>
</feature>
<gene>
    <name evidence="2" type="primary">LOC116451916</name>
</gene>
<evidence type="ECO:0000313" key="3">
    <source>
        <dbReference type="Proteomes" id="UP000694553"/>
    </source>
</evidence>
<dbReference type="OrthoDB" id="2428204at2759"/>
<reference evidence="2" key="2">
    <citation type="submission" date="2025-08" db="UniProtKB">
        <authorList>
            <consortium name="Ensembl"/>
        </authorList>
    </citation>
    <scope>IDENTIFICATION</scope>
</reference>
<dbReference type="GO" id="GO:0000132">
    <property type="term" value="P:establishment of mitotic spindle orientation"/>
    <property type="evidence" value="ECO:0007669"/>
    <property type="project" value="TreeGrafter"/>
</dbReference>